<dbReference type="InterPro" id="IPR055377">
    <property type="entry name" value="GH3_M"/>
</dbReference>
<feature type="non-terminal residue" evidence="2">
    <location>
        <position position="1"/>
    </location>
</feature>
<dbReference type="Pfam" id="PF23571">
    <property type="entry name" value="GH3_M"/>
    <property type="match status" value="1"/>
</dbReference>
<evidence type="ECO:0000313" key="2">
    <source>
        <dbReference type="EMBL" id="CAA9306720.1"/>
    </source>
</evidence>
<dbReference type="Pfam" id="PF03321">
    <property type="entry name" value="GH3"/>
    <property type="match status" value="1"/>
</dbReference>
<dbReference type="GO" id="GO:0016881">
    <property type="term" value="F:acid-amino acid ligase activity"/>
    <property type="evidence" value="ECO:0007669"/>
    <property type="project" value="TreeGrafter"/>
</dbReference>
<dbReference type="InterPro" id="IPR004993">
    <property type="entry name" value="GH3"/>
</dbReference>
<dbReference type="GO" id="GO:0005737">
    <property type="term" value="C:cytoplasm"/>
    <property type="evidence" value="ECO:0007669"/>
    <property type="project" value="TreeGrafter"/>
</dbReference>
<proteinExistence type="predicted"/>
<evidence type="ECO:0000259" key="1">
    <source>
        <dbReference type="Pfam" id="PF23571"/>
    </source>
</evidence>
<sequence>ADLLRSRPALRGGRAYWAVSPPARRRERTDGGVPVGMEHDSDYFPPLARALLDRSLGVPRAVSRIPDLAACRLVTLRALLAMPDLAMISVWSPSFLTLLAGALDEAWEGLLASMESGRLPAALAPELRGELERALPARPYLARQFRRRFGTRAPEDLGAVWPRLALVSCWADGHARRALEGMSRRFPRVEVQGKGLLATEGVVSIPLFRADAPVAAVTSHYLEFLPDGDASAAVGVHELERGATYEVVLTTGGGLYRYRLQDRVRVEGRLERTPTLRFVGRADRASDLAGEKLTPELVEHVLVRAGAETGVHPRFALLAPSWGEPPRYRLYAEAPAPHVRALATAVERILLDAHHYGLCRALGQLGAIEGVAVADGERVYERVCTARGQRAGSIKPPALDAGTEWAEVFAPEAGLVAAGKEQG</sequence>
<dbReference type="AlphaFoldDB" id="A0A6J4KJK7"/>
<organism evidence="2">
    <name type="scientific">uncultured Gemmatimonadota bacterium</name>
    <dbReference type="NCBI Taxonomy" id="203437"/>
    <lineage>
        <taxon>Bacteria</taxon>
        <taxon>Pseudomonadati</taxon>
        <taxon>Gemmatimonadota</taxon>
        <taxon>environmental samples</taxon>
    </lineage>
</organism>
<reference evidence="2" key="1">
    <citation type="submission" date="2020-02" db="EMBL/GenBank/DDBJ databases">
        <authorList>
            <person name="Meier V. D."/>
        </authorList>
    </citation>
    <scope>NUCLEOTIDE SEQUENCE</scope>
    <source>
        <strain evidence="2">AVDCRST_MAG89</strain>
    </source>
</reference>
<feature type="domain" description="GH3 middle" evidence="1">
    <location>
        <begin position="216"/>
        <end position="281"/>
    </location>
</feature>
<dbReference type="EMBL" id="CADCTV010000184">
    <property type="protein sequence ID" value="CAA9306720.1"/>
    <property type="molecule type" value="Genomic_DNA"/>
</dbReference>
<dbReference type="PANTHER" id="PTHR31901:SF9">
    <property type="entry name" value="GH3 DOMAIN-CONTAINING PROTEIN"/>
    <property type="match status" value="1"/>
</dbReference>
<accession>A0A6J4KJK7</accession>
<name>A0A6J4KJK7_9BACT</name>
<dbReference type="PANTHER" id="PTHR31901">
    <property type="entry name" value="GH3 DOMAIN-CONTAINING PROTEIN"/>
    <property type="match status" value="1"/>
</dbReference>
<gene>
    <name evidence="2" type="ORF">AVDCRST_MAG89-848</name>
</gene>
<protein>
    <submittedName>
        <fullName evidence="2">Probable auxin-responsive-like protein</fullName>
    </submittedName>
</protein>